<keyword evidence="2" id="KW-1133">Transmembrane helix</keyword>
<evidence type="ECO:0000313" key="4">
    <source>
        <dbReference type="EMBL" id="JAT14948.1"/>
    </source>
</evidence>
<feature type="compositionally biased region" description="Low complexity" evidence="1">
    <location>
        <begin position="12"/>
        <end position="23"/>
    </location>
</feature>
<evidence type="ECO:0000256" key="2">
    <source>
        <dbReference type="SAM" id="Phobius"/>
    </source>
</evidence>
<proteinExistence type="predicted"/>
<sequence>MFHASTAPALVETTAGTAETADAAYDEGHHKADDDDRKSQRDGVDNEVHKVATVHIVFVTNLLLFPAAVRLVTRVDQRSRAVADKLVDNIVRGAQRAVHAMSKIKSNNCSDY</sequence>
<feature type="region of interest" description="Disordered" evidence="1">
    <location>
        <begin position="1"/>
        <end position="44"/>
    </location>
</feature>
<feature type="transmembrane region" description="Helical" evidence="2">
    <location>
        <begin position="52"/>
        <end position="72"/>
    </location>
</feature>
<name>A0A1B6MMJ2_9HEMI</name>
<feature type="compositionally biased region" description="Basic and acidic residues" evidence="1">
    <location>
        <begin position="26"/>
        <end position="44"/>
    </location>
</feature>
<gene>
    <name evidence="3" type="ORF">g.31254</name>
    <name evidence="4" type="ORF">g.31259</name>
    <name evidence="5" type="ORF">g.31262</name>
    <name evidence="6" type="ORF">g.31267</name>
</gene>
<dbReference type="EMBL" id="GEBQ01030172">
    <property type="protein sequence ID" value="JAT09805.1"/>
    <property type="molecule type" value="Transcribed_RNA"/>
</dbReference>
<evidence type="ECO:0000256" key="1">
    <source>
        <dbReference type="SAM" id="MobiDB-lite"/>
    </source>
</evidence>
<evidence type="ECO:0000313" key="5">
    <source>
        <dbReference type="EMBL" id="JAT25930.1"/>
    </source>
</evidence>
<reference evidence="6" key="1">
    <citation type="submission" date="2015-11" db="EMBL/GenBank/DDBJ databases">
        <title>De novo transcriptome assembly of four potential Pierce s Disease insect vectors from Arizona vineyards.</title>
        <authorList>
            <person name="Tassone E.E."/>
        </authorList>
    </citation>
    <scope>NUCLEOTIDE SEQUENCE</scope>
</reference>
<protein>
    <submittedName>
        <fullName evidence="6">Uncharacterized protein</fullName>
    </submittedName>
</protein>
<dbReference type="EMBL" id="GEBQ01014047">
    <property type="protein sequence ID" value="JAT25930.1"/>
    <property type="molecule type" value="Transcribed_RNA"/>
</dbReference>
<accession>A0A1B6MMJ2</accession>
<evidence type="ECO:0000313" key="3">
    <source>
        <dbReference type="EMBL" id="JAT09805.1"/>
    </source>
</evidence>
<keyword evidence="2" id="KW-0812">Transmembrane</keyword>
<dbReference type="EMBL" id="GEBQ01002813">
    <property type="protein sequence ID" value="JAT37164.1"/>
    <property type="molecule type" value="Transcribed_RNA"/>
</dbReference>
<dbReference type="AlphaFoldDB" id="A0A1B6MMJ2"/>
<organism evidence="6">
    <name type="scientific">Graphocephala atropunctata</name>
    <dbReference type="NCBI Taxonomy" id="36148"/>
    <lineage>
        <taxon>Eukaryota</taxon>
        <taxon>Metazoa</taxon>
        <taxon>Ecdysozoa</taxon>
        <taxon>Arthropoda</taxon>
        <taxon>Hexapoda</taxon>
        <taxon>Insecta</taxon>
        <taxon>Pterygota</taxon>
        <taxon>Neoptera</taxon>
        <taxon>Paraneoptera</taxon>
        <taxon>Hemiptera</taxon>
        <taxon>Auchenorrhyncha</taxon>
        <taxon>Membracoidea</taxon>
        <taxon>Cicadellidae</taxon>
        <taxon>Cicadellinae</taxon>
        <taxon>Cicadellini</taxon>
        <taxon>Graphocephala</taxon>
    </lineage>
</organism>
<dbReference type="EMBL" id="GEBQ01025029">
    <property type="protein sequence ID" value="JAT14948.1"/>
    <property type="molecule type" value="Transcribed_RNA"/>
</dbReference>
<evidence type="ECO:0000313" key="6">
    <source>
        <dbReference type="EMBL" id="JAT37164.1"/>
    </source>
</evidence>
<keyword evidence="2" id="KW-0472">Membrane</keyword>